<dbReference type="Pfam" id="PF00483">
    <property type="entry name" value="NTP_transferase"/>
    <property type="match status" value="1"/>
</dbReference>
<dbReference type="SUPFAM" id="SSF53448">
    <property type="entry name" value="Nucleotide-diphospho-sugar transferases"/>
    <property type="match status" value="1"/>
</dbReference>
<dbReference type="Pfam" id="PF25087">
    <property type="entry name" value="GMPPB_C"/>
    <property type="match status" value="1"/>
</dbReference>
<feature type="domain" description="Nucleotidyl transferase" evidence="9">
    <location>
        <begin position="9"/>
        <end position="238"/>
    </location>
</feature>
<feature type="domain" description="Mannose-1-phosphate guanyltransferase C-terminal" evidence="10">
    <location>
        <begin position="244"/>
        <end position="345"/>
    </location>
</feature>
<dbReference type="InterPro" id="IPR050486">
    <property type="entry name" value="Mannose-1P_guanyltransferase"/>
</dbReference>
<evidence type="ECO:0000256" key="6">
    <source>
        <dbReference type="ARBA" id="ARBA00023134"/>
    </source>
</evidence>
<dbReference type="Proteomes" id="UP000005622">
    <property type="component" value="Unassembled WGS sequence"/>
</dbReference>
<comment type="catalytic activity">
    <reaction evidence="8">
        <text>alpha-D-mannose 1-phosphate + GTP + H(+) = GDP-alpha-D-mannose + diphosphate</text>
        <dbReference type="Rhea" id="RHEA:15229"/>
        <dbReference type="ChEBI" id="CHEBI:15378"/>
        <dbReference type="ChEBI" id="CHEBI:33019"/>
        <dbReference type="ChEBI" id="CHEBI:37565"/>
        <dbReference type="ChEBI" id="CHEBI:57527"/>
        <dbReference type="ChEBI" id="CHEBI:58409"/>
        <dbReference type="EC" id="2.7.7.13"/>
    </reaction>
</comment>
<dbReference type="EC" id="2.7.7.13" evidence="3"/>
<dbReference type="FunFam" id="3.90.550.10:FF:000013">
    <property type="entry name" value="mannose-1-phosphate guanyltransferase beta"/>
    <property type="match status" value="1"/>
</dbReference>
<comment type="pathway">
    <text evidence="1">Nucleotide-sugar biosynthesis; GDP-alpha-D-mannose biosynthesis; GDP-alpha-D-mannose from alpha-D-mannose 1-phosphate (GTP route): step 1/1.</text>
</comment>
<dbReference type="Gene3D" id="2.160.10.10">
    <property type="entry name" value="Hexapeptide repeat proteins"/>
    <property type="match status" value="1"/>
</dbReference>
<evidence type="ECO:0000256" key="4">
    <source>
        <dbReference type="ARBA" id="ARBA00022679"/>
    </source>
</evidence>
<dbReference type="Gene3D" id="3.90.550.10">
    <property type="entry name" value="Spore Coat Polysaccharide Biosynthesis Protein SpsA, Chain A"/>
    <property type="match status" value="1"/>
</dbReference>
<dbReference type="InterPro" id="IPR018357">
    <property type="entry name" value="Hexapep_transf_CS"/>
</dbReference>
<dbReference type="GO" id="GO:0004475">
    <property type="term" value="F:mannose-1-phosphate guanylyltransferase (GTP) activity"/>
    <property type="evidence" value="ECO:0007669"/>
    <property type="project" value="UniProtKB-EC"/>
</dbReference>
<dbReference type="CDD" id="cd06425">
    <property type="entry name" value="M1P_guanylylT_B_like_N"/>
    <property type="match status" value="1"/>
</dbReference>
<dbReference type="InterPro" id="IPR056729">
    <property type="entry name" value="GMPPB_C"/>
</dbReference>
<dbReference type="EMBL" id="JH604637">
    <property type="protein sequence ID" value="EHY64963.1"/>
    <property type="molecule type" value="Genomic_DNA"/>
</dbReference>
<evidence type="ECO:0000256" key="8">
    <source>
        <dbReference type="ARBA" id="ARBA00047343"/>
    </source>
</evidence>
<accession>H8ZEJ8</accession>
<dbReference type="HOGENOM" id="CLU_029499_0_0_1"/>
<dbReference type="InterPro" id="IPR005835">
    <property type="entry name" value="NTP_transferase_dom"/>
</dbReference>
<evidence type="ECO:0000313" key="11">
    <source>
        <dbReference type="EMBL" id="EHY64963.1"/>
    </source>
</evidence>
<keyword evidence="6" id="KW-0342">GTP-binding</keyword>
<dbReference type="GO" id="GO:0005525">
    <property type="term" value="F:GTP binding"/>
    <property type="evidence" value="ECO:0007669"/>
    <property type="project" value="UniProtKB-KW"/>
</dbReference>
<dbReference type="InterPro" id="IPR045233">
    <property type="entry name" value="GMPPB_N"/>
</dbReference>
<evidence type="ECO:0000256" key="2">
    <source>
        <dbReference type="ARBA" id="ARBA00007274"/>
    </source>
</evidence>
<evidence type="ECO:0000256" key="7">
    <source>
        <dbReference type="ARBA" id="ARBA00023306"/>
    </source>
</evidence>
<proteinExistence type="inferred from homology"/>
<reference evidence="11" key="1">
    <citation type="submission" date="2011-03" db="EMBL/GenBank/DDBJ databases">
        <title>The Genome Sequence of Nematocida sp1 strain ERTm2.</title>
        <authorList>
            <consortium name="The Broad Institute Genome Sequencing Platform"/>
            <consortium name="The Broad Institute Genome Sequencing Center for Infectious Disease"/>
            <person name="Cuomo C."/>
            <person name="Troemel E."/>
            <person name="Young S.K."/>
            <person name="Zeng Q."/>
            <person name="Gargeya S."/>
            <person name="Fitzgerald M."/>
            <person name="Haas B."/>
            <person name="Abouelleil A."/>
            <person name="Alvarado L."/>
            <person name="Arachchi H.M."/>
            <person name="Berlin A."/>
            <person name="Brown A."/>
            <person name="Chapman S.B."/>
            <person name="Chen Z."/>
            <person name="Dunbar C."/>
            <person name="Freedman E."/>
            <person name="Gearin G."/>
            <person name="Gellesch M."/>
            <person name="Goldberg J."/>
            <person name="Griggs A."/>
            <person name="Gujja S."/>
            <person name="Heilman E.R."/>
            <person name="Heiman D."/>
            <person name="Howarth C."/>
            <person name="Larson L."/>
            <person name="Lui A."/>
            <person name="MacDonald P.J.P."/>
            <person name="Mehta T."/>
            <person name="Montmayeur A."/>
            <person name="Murphy C."/>
            <person name="Neiman D."/>
            <person name="Pearson M."/>
            <person name="Priest M."/>
            <person name="Roberts A."/>
            <person name="Saif S."/>
            <person name="Shea T."/>
            <person name="Shenoy N."/>
            <person name="Sisk P."/>
            <person name="Stolte C."/>
            <person name="Sykes S."/>
            <person name="White J."/>
            <person name="Yandava C."/>
            <person name="Wortman J."/>
            <person name="Nusbaum C."/>
            <person name="Birren B."/>
        </authorList>
    </citation>
    <scope>NUCLEOTIDE SEQUENCE</scope>
    <source>
        <strain evidence="11">ERTm2</strain>
    </source>
</reference>
<dbReference type="PROSITE" id="PS00101">
    <property type="entry name" value="HEXAPEP_TRANSFERASES"/>
    <property type="match status" value="1"/>
</dbReference>
<dbReference type="GO" id="GO:0009298">
    <property type="term" value="P:GDP-mannose biosynthetic process"/>
    <property type="evidence" value="ECO:0007669"/>
    <property type="project" value="UniProtKB-UniPathway"/>
</dbReference>
<dbReference type="STRING" id="944018.H8ZEJ8"/>
<organism evidence="11">
    <name type="scientific">Nematocida ausubeli (strain ATCC PRA-371 / ERTm2)</name>
    <name type="common">Nematode killer fungus</name>
    <dbReference type="NCBI Taxonomy" id="1913371"/>
    <lineage>
        <taxon>Eukaryota</taxon>
        <taxon>Fungi</taxon>
        <taxon>Fungi incertae sedis</taxon>
        <taxon>Microsporidia</taxon>
        <taxon>Nematocida</taxon>
    </lineage>
</organism>
<evidence type="ECO:0000256" key="5">
    <source>
        <dbReference type="ARBA" id="ARBA00022741"/>
    </source>
</evidence>
<keyword evidence="5" id="KW-0547">Nucleotide-binding</keyword>
<evidence type="ECO:0000259" key="10">
    <source>
        <dbReference type="Pfam" id="PF25087"/>
    </source>
</evidence>
<evidence type="ECO:0000256" key="3">
    <source>
        <dbReference type="ARBA" id="ARBA00012387"/>
    </source>
</evidence>
<dbReference type="InterPro" id="IPR029044">
    <property type="entry name" value="Nucleotide-diphossugar_trans"/>
</dbReference>
<keyword evidence="4 11" id="KW-0808">Transferase</keyword>
<gene>
    <name evidence="11" type="ORF">NERG_02019</name>
</gene>
<dbReference type="AlphaFoldDB" id="H8ZEJ8"/>
<keyword evidence="7" id="KW-0131">Cell cycle</keyword>
<comment type="similarity">
    <text evidence="2">Belongs to the transferase hexapeptide repeat family.</text>
</comment>
<evidence type="ECO:0000256" key="1">
    <source>
        <dbReference type="ARBA" id="ARBA00004823"/>
    </source>
</evidence>
<sequence length="365" mass="40527">MNGVFVYMKGVILVGGLGTRLRPLTYTHPKPLIPFANKPIIKHQIEALARAGVTEVILAVGHMQENIRELLYGYDKELGIEISYSYESVPMGTAGPLSLLRDRLQTEEGPFFVLNSDIICTFPFEEMLGHHTLHGGDGTILVTKVNEPSKYGVIVTDRNSQIMKFIEKPKEFVGDRINAGVYLFSKEILKYIEERPMSIEKDVLPRMITQKVVKAFDLKGFWMDIGQPKDYVTGNILYHENNKECIMIDKTAKISATAVIGKNTTIGPNVEIEDGVEIENSIVFDGACIQKNSLIVNSIIGWGACVGRWSRIEDYSVLGANVTVQEGIYITGGLIHPNTLVSIHVLLQQTPVLPEINTNKESPAI</sequence>
<name>H8ZEJ8_NEMA1</name>
<dbReference type="UniPathway" id="UPA00126">
    <property type="reaction ID" value="UER00930"/>
</dbReference>
<dbReference type="PANTHER" id="PTHR22572">
    <property type="entry name" value="SUGAR-1-PHOSPHATE GUANYL TRANSFERASE"/>
    <property type="match status" value="1"/>
</dbReference>
<protein>
    <recommendedName>
        <fullName evidence="3">mannose-1-phosphate guanylyltransferase</fullName>
        <ecNumber evidence="3">2.7.7.13</ecNumber>
    </recommendedName>
</protein>
<evidence type="ECO:0000259" key="9">
    <source>
        <dbReference type="Pfam" id="PF00483"/>
    </source>
</evidence>